<keyword evidence="2" id="KW-1185">Reference proteome</keyword>
<proteinExistence type="predicted"/>
<organism evidence="1 2">
    <name type="scientific">Bauhinia variegata</name>
    <name type="common">Purple orchid tree</name>
    <name type="synonym">Phanera variegata</name>
    <dbReference type="NCBI Taxonomy" id="167791"/>
    <lineage>
        <taxon>Eukaryota</taxon>
        <taxon>Viridiplantae</taxon>
        <taxon>Streptophyta</taxon>
        <taxon>Embryophyta</taxon>
        <taxon>Tracheophyta</taxon>
        <taxon>Spermatophyta</taxon>
        <taxon>Magnoliopsida</taxon>
        <taxon>eudicotyledons</taxon>
        <taxon>Gunneridae</taxon>
        <taxon>Pentapetalae</taxon>
        <taxon>rosids</taxon>
        <taxon>fabids</taxon>
        <taxon>Fabales</taxon>
        <taxon>Fabaceae</taxon>
        <taxon>Cercidoideae</taxon>
        <taxon>Cercideae</taxon>
        <taxon>Bauhiniinae</taxon>
        <taxon>Bauhinia</taxon>
    </lineage>
</organism>
<dbReference type="EMBL" id="CM039427">
    <property type="protein sequence ID" value="KAI4353778.1"/>
    <property type="molecule type" value="Genomic_DNA"/>
</dbReference>
<evidence type="ECO:0000313" key="2">
    <source>
        <dbReference type="Proteomes" id="UP000828941"/>
    </source>
</evidence>
<name>A0ACB9PZ62_BAUVA</name>
<accession>A0ACB9PZ62</accession>
<sequence>MMQPEILQDSWSIYEELSSIFVQVESFSFNVDTQMSDCDFNSLYSTPEETFEVSTIPRSSIMLSNDFAEYPLENFAQHFPSPMEDSSMDFGIVFDSILDSQIVGIQGYPDENEGSFHSQHFSSEVEYAWSLTPSMKSESSAVQPPLTLPHEDMEIDNQLAIPIILEAHAEAMEEGHNPLAQEILKCLSQKVSPIGNTLERVAFNLAQDINCNISQEDYLRKEACKNLELAFQAFYQLFPHGKVAHFAANSRILESIPEDSDEIHIVEFDMGEGIQWTSLIEAIAQKQPRILKLTSIKWQDDEIAPWKFKDTKKQLSVHAKSCGLKLMVEEKGIEDLVMKLKRMNKRGGSGKRAWLAFNCMVGLPHIARPRSRRHAMEFLRAAEDLICSYGNKGIITFSDGDVCEKLKNCMNFRTFLIRVSFTPGCN</sequence>
<comment type="caution">
    <text evidence="1">The sequence shown here is derived from an EMBL/GenBank/DDBJ whole genome shotgun (WGS) entry which is preliminary data.</text>
</comment>
<dbReference type="Proteomes" id="UP000828941">
    <property type="component" value="Chromosome 2"/>
</dbReference>
<evidence type="ECO:0000313" key="1">
    <source>
        <dbReference type="EMBL" id="KAI4353778.1"/>
    </source>
</evidence>
<gene>
    <name evidence="1" type="ORF">L6164_002706</name>
</gene>
<reference evidence="1 2" key="1">
    <citation type="journal article" date="2022" name="DNA Res.">
        <title>Chromosomal-level genome assembly of the orchid tree Bauhinia variegata (Leguminosae; Cercidoideae) supports the allotetraploid origin hypothesis of Bauhinia.</title>
        <authorList>
            <person name="Zhong Y."/>
            <person name="Chen Y."/>
            <person name="Zheng D."/>
            <person name="Pang J."/>
            <person name="Liu Y."/>
            <person name="Luo S."/>
            <person name="Meng S."/>
            <person name="Qian L."/>
            <person name="Wei D."/>
            <person name="Dai S."/>
            <person name="Zhou R."/>
        </authorList>
    </citation>
    <scope>NUCLEOTIDE SEQUENCE [LARGE SCALE GENOMIC DNA]</scope>
    <source>
        <strain evidence="1">BV-YZ2020</strain>
    </source>
</reference>
<protein>
    <submittedName>
        <fullName evidence="1">Uncharacterized protein</fullName>
    </submittedName>
</protein>